<keyword evidence="2" id="KW-1185">Reference proteome</keyword>
<protein>
    <submittedName>
        <fullName evidence="1">Group-specific protein</fullName>
    </submittedName>
</protein>
<evidence type="ECO:0000313" key="1">
    <source>
        <dbReference type="EMBL" id="MFD2638359.1"/>
    </source>
</evidence>
<proteinExistence type="predicted"/>
<accession>A0ABW5Q8R0</accession>
<dbReference type="Proteomes" id="UP001597452">
    <property type="component" value="Unassembled WGS sequence"/>
</dbReference>
<name>A0ABW5Q8R0_9BACI</name>
<sequence length="85" mass="10312">MLEVKVDGKVVEELAQEEIRKRLKNAEFDLVLWDKHELTRRTCMSWSTIQKLFFHNPEFPKKKIGGKWYFPAKKTTQFLLEWLEE</sequence>
<reference evidence="2" key="1">
    <citation type="journal article" date="2019" name="Int. J. Syst. Evol. Microbiol.">
        <title>The Global Catalogue of Microorganisms (GCM) 10K type strain sequencing project: providing services to taxonomists for standard genome sequencing and annotation.</title>
        <authorList>
            <consortium name="The Broad Institute Genomics Platform"/>
            <consortium name="The Broad Institute Genome Sequencing Center for Infectious Disease"/>
            <person name="Wu L."/>
            <person name="Ma J."/>
        </authorList>
    </citation>
    <scope>NUCLEOTIDE SEQUENCE [LARGE SCALE GENOMIC DNA]</scope>
    <source>
        <strain evidence="2">TISTR 1571</strain>
    </source>
</reference>
<dbReference type="EMBL" id="JBHUMZ010000016">
    <property type="protein sequence ID" value="MFD2638359.1"/>
    <property type="molecule type" value="Genomic_DNA"/>
</dbReference>
<evidence type="ECO:0000313" key="2">
    <source>
        <dbReference type="Proteomes" id="UP001597452"/>
    </source>
</evidence>
<organism evidence="1 2">
    <name type="scientific">Piscibacillus salipiscarius</name>
    <dbReference type="NCBI Taxonomy" id="299480"/>
    <lineage>
        <taxon>Bacteria</taxon>
        <taxon>Bacillati</taxon>
        <taxon>Bacillota</taxon>
        <taxon>Bacilli</taxon>
        <taxon>Bacillales</taxon>
        <taxon>Bacillaceae</taxon>
        <taxon>Piscibacillus</taxon>
    </lineage>
</organism>
<dbReference type="RefSeq" id="WP_054751422.1">
    <property type="nucleotide sequence ID" value="NZ_JBHUMZ010000016.1"/>
</dbReference>
<gene>
    <name evidence="1" type="ORF">ACFSW4_05740</name>
</gene>
<comment type="caution">
    <text evidence="1">The sequence shown here is derived from an EMBL/GenBank/DDBJ whole genome shotgun (WGS) entry which is preliminary data.</text>
</comment>